<organism evidence="1">
    <name type="scientific">Tanacetum cinerariifolium</name>
    <name type="common">Dalmatian daisy</name>
    <name type="synonym">Chrysanthemum cinerariifolium</name>
    <dbReference type="NCBI Taxonomy" id="118510"/>
    <lineage>
        <taxon>Eukaryota</taxon>
        <taxon>Viridiplantae</taxon>
        <taxon>Streptophyta</taxon>
        <taxon>Embryophyta</taxon>
        <taxon>Tracheophyta</taxon>
        <taxon>Spermatophyta</taxon>
        <taxon>Magnoliopsida</taxon>
        <taxon>eudicotyledons</taxon>
        <taxon>Gunneridae</taxon>
        <taxon>Pentapetalae</taxon>
        <taxon>asterids</taxon>
        <taxon>campanulids</taxon>
        <taxon>Asterales</taxon>
        <taxon>Asteraceae</taxon>
        <taxon>Asteroideae</taxon>
        <taxon>Anthemideae</taxon>
        <taxon>Anthemidinae</taxon>
        <taxon>Tanacetum</taxon>
    </lineage>
</organism>
<name>A0A6L2KUU2_TANCI</name>
<dbReference type="AlphaFoldDB" id="A0A6L2KUU2"/>
<sequence length="174" mass="19239">MIKPISLLEPNCSSPDTKEHIQLTVKGSYSPLDEGTRKSNPLLKEKQIDGKDSEGNKQPTDMVLLAIIISKTKPLPEGTKTNPKDSKRIKTLIDTALSTPLTEHNIGLWMILENLREVQDAVKEDQALNKKVLTDVEAYTNNSTTLTELLTLEKNFNFPGLTTIIESLNAVVTA</sequence>
<dbReference type="EMBL" id="BKCJ010003024">
    <property type="protein sequence ID" value="GEU52500.1"/>
    <property type="molecule type" value="Genomic_DNA"/>
</dbReference>
<evidence type="ECO:0000313" key="1">
    <source>
        <dbReference type="EMBL" id="GEU52500.1"/>
    </source>
</evidence>
<accession>A0A6L2KUU2</accession>
<gene>
    <name evidence="1" type="ORF">Tci_024478</name>
</gene>
<comment type="caution">
    <text evidence="1">The sequence shown here is derived from an EMBL/GenBank/DDBJ whole genome shotgun (WGS) entry which is preliminary data.</text>
</comment>
<protein>
    <submittedName>
        <fullName evidence="1">Uncharacterized protein</fullName>
    </submittedName>
</protein>
<reference evidence="1" key="1">
    <citation type="journal article" date="2019" name="Sci. Rep.">
        <title>Draft genome of Tanacetum cinerariifolium, the natural source of mosquito coil.</title>
        <authorList>
            <person name="Yamashiro T."/>
            <person name="Shiraishi A."/>
            <person name="Satake H."/>
            <person name="Nakayama K."/>
        </authorList>
    </citation>
    <scope>NUCLEOTIDE SEQUENCE</scope>
</reference>
<proteinExistence type="predicted"/>